<dbReference type="EMBL" id="JASBWS010000090">
    <property type="protein sequence ID" value="KAJ9098820.1"/>
    <property type="molecule type" value="Genomic_DNA"/>
</dbReference>
<organism evidence="1 2">
    <name type="scientific">Naganishia adeliensis</name>
    <dbReference type="NCBI Taxonomy" id="92952"/>
    <lineage>
        <taxon>Eukaryota</taxon>
        <taxon>Fungi</taxon>
        <taxon>Dikarya</taxon>
        <taxon>Basidiomycota</taxon>
        <taxon>Agaricomycotina</taxon>
        <taxon>Tremellomycetes</taxon>
        <taxon>Filobasidiales</taxon>
        <taxon>Filobasidiaceae</taxon>
        <taxon>Naganishia</taxon>
    </lineage>
</organism>
<protein>
    <submittedName>
        <fullName evidence="1">Uncharacterized protein</fullName>
    </submittedName>
</protein>
<proteinExistence type="predicted"/>
<accession>A0ACC2VIU8</accession>
<gene>
    <name evidence="1" type="ORF">QFC20_005873</name>
</gene>
<keyword evidence="2" id="KW-1185">Reference proteome</keyword>
<sequence>MTASSLQQGKTVADPAVAGSSDSPDVPVLDLFSLSGKAIIVTGGARGLGLCIATALLEASAAHVYCCDVLSHPNSEEWAKAKQVAQRFGGEISYLQLNITNAEMVNGTVERIYEESKNEVYGLFAAAGIQQMTAALDYTPEDFRRIMDVNVTGTWFTIQAVARQMQKRKIAGSIAIVASMSGTIANKGLTCLAYNTSKAALLQMCRSAAAEWGKFGIRVNTLSPGYIRTAMTDMLLAERPDLEEEWLRGSMLDRLSTPDEFRGPVLYLLSKASSFMTGADLIVDGGHTAY</sequence>
<comment type="caution">
    <text evidence="1">The sequence shown here is derived from an EMBL/GenBank/DDBJ whole genome shotgun (WGS) entry which is preliminary data.</text>
</comment>
<name>A0ACC2VIU8_9TREE</name>
<evidence type="ECO:0000313" key="2">
    <source>
        <dbReference type="Proteomes" id="UP001230649"/>
    </source>
</evidence>
<evidence type="ECO:0000313" key="1">
    <source>
        <dbReference type="EMBL" id="KAJ9098820.1"/>
    </source>
</evidence>
<reference evidence="1" key="1">
    <citation type="submission" date="2023-04" db="EMBL/GenBank/DDBJ databases">
        <title>Draft Genome sequencing of Naganishia species isolated from polar environments using Oxford Nanopore Technology.</title>
        <authorList>
            <person name="Leo P."/>
            <person name="Venkateswaran K."/>
        </authorList>
    </citation>
    <scope>NUCLEOTIDE SEQUENCE</scope>
    <source>
        <strain evidence="1">MNA-CCFEE 5262</strain>
    </source>
</reference>
<dbReference type="Proteomes" id="UP001230649">
    <property type="component" value="Unassembled WGS sequence"/>
</dbReference>